<dbReference type="PANTHER" id="PTHR37162:SF11">
    <property type="match status" value="1"/>
</dbReference>
<name>A0AAD7R8F7_9TELE</name>
<sequence length="412" mass="46437">MTGKQLVTGGSCGLHTLHNAFMCGFVAWGLDRLLKAMHTLFNIVPARREDCMQVTRSSVFPLSFSAHRWGENLPVVERALAVWPSLLIYMEAVRTKKVPNPGTGSYDTIAAAIKDPLILAKLHFYMAIARTFTPFLKRYQTDEPVMPFLGRDLAQFLKSLLRRSIKRELLQDATTVQLTRLDIAERKNCVRLQDVDIGLGAESILKSTKGERTALEFRTECAQGLSNMVLKGQEKSPLKYPVKLLILSHGQASVERGFSVNKEVETTNIMGDTVVARWLVCDYVALHGGVTKVPLTKELLKSVEAARTRYCDYLTEERRKKEFEAKARKRKAAEDDLEELRKRKKTILEVSQGLAREADKTAEEAEAKSGTKMAELISKSNILRKGRKKKFAELEIIEKEIEAKGAELRKIE</sequence>
<evidence type="ECO:0000256" key="1">
    <source>
        <dbReference type="SAM" id="Coils"/>
    </source>
</evidence>
<proteinExistence type="predicted"/>
<dbReference type="Proteomes" id="UP001221898">
    <property type="component" value="Unassembled WGS sequence"/>
</dbReference>
<dbReference type="PANTHER" id="PTHR37162">
    <property type="entry name" value="HAT FAMILY DIMERISATION DOMAINCONTAINING PROTEIN-RELATED"/>
    <property type="match status" value="1"/>
</dbReference>
<comment type="caution">
    <text evidence="2">The sequence shown here is derived from an EMBL/GenBank/DDBJ whole genome shotgun (WGS) entry which is preliminary data.</text>
</comment>
<evidence type="ECO:0000313" key="2">
    <source>
        <dbReference type="EMBL" id="KAJ8371753.1"/>
    </source>
</evidence>
<gene>
    <name evidence="2" type="ORF">AAFF_G00302600</name>
</gene>
<protein>
    <submittedName>
        <fullName evidence="2">Uncharacterized protein</fullName>
    </submittedName>
</protein>
<reference evidence="2" key="1">
    <citation type="journal article" date="2023" name="Science">
        <title>Genome structures resolve the early diversification of teleost fishes.</title>
        <authorList>
            <person name="Parey E."/>
            <person name="Louis A."/>
            <person name="Montfort J."/>
            <person name="Bouchez O."/>
            <person name="Roques C."/>
            <person name="Iampietro C."/>
            <person name="Lluch J."/>
            <person name="Castinel A."/>
            <person name="Donnadieu C."/>
            <person name="Desvignes T."/>
            <person name="Floi Bucao C."/>
            <person name="Jouanno E."/>
            <person name="Wen M."/>
            <person name="Mejri S."/>
            <person name="Dirks R."/>
            <person name="Jansen H."/>
            <person name="Henkel C."/>
            <person name="Chen W.J."/>
            <person name="Zahm M."/>
            <person name="Cabau C."/>
            <person name="Klopp C."/>
            <person name="Thompson A.W."/>
            <person name="Robinson-Rechavi M."/>
            <person name="Braasch I."/>
            <person name="Lecointre G."/>
            <person name="Bobe J."/>
            <person name="Postlethwait J.H."/>
            <person name="Berthelot C."/>
            <person name="Roest Crollius H."/>
            <person name="Guiguen Y."/>
        </authorList>
    </citation>
    <scope>NUCLEOTIDE SEQUENCE</scope>
    <source>
        <strain evidence="2">NC1722</strain>
    </source>
</reference>
<organism evidence="2 3">
    <name type="scientific">Aldrovandia affinis</name>
    <dbReference type="NCBI Taxonomy" id="143900"/>
    <lineage>
        <taxon>Eukaryota</taxon>
        <taxon>Metazoa</taxon>
        <taxon>Chordata</taxon>
        <taxon>Craniata</taxon>
        <taxon>Vertebrata</taxon>
        <taxon>Euteleostomi</taxon>
        <taxon>Actinopterygii</taxon>
        <taxon>Neopterygii</taxon>
        <taxon>Teleostei</taxon>
        <taxon>Notacanthiformes</taxon>
        <taxon>Halosauridae</taxon>
        <taxon>Aldrovandia</taxon>
    </lineage>
</organism>
<dbReference type="AlphaFoldDB" id="A0AAD7R8F7"/>
<feature type="coiled-coil region" evidence="1">
    <location>
        <begin position="323"/>
        <end position="368"/>
    </location>
</feature>
<evidence type="ECO:0000313" key="3">
    <source>
        <dbReference type="Proteomes" id="UP001221898"/>
    </source>
</evidence>
<accession>A0AAD7R8F7</accession>
<keyword evidence="3" id="KW-1185">Reference proteome</keyword>
<dbReference type="EMBL" id="JAINUG010000433">
    <property type="protein sequence ID" value="KAJ8371753.1"/>
    <property type="molecule type" value="Genomic_DNA"/>
</dbReference>
<keyword evidence="1" id="KW-0175">Coiled coil</keyword>